<evidence type="ECO:0000256" key="2">
    <source>
        <dbReference type="ARBA" id="ARBA00001964"/>
    </source>
</evidence>
<evidence type="ECO:0000313" key="13">
    <source>
        <dbReference type="EMBL" id="MDR5710700.1"/>
    </source>
</evidence>
<dbReference type="Pfam" id="PF00456">
    <property type="entry name" value="Transketolase_N"/>
    <property type="match status" value="1"/>
</dbReference>
<dbReference type="CDD" id="cd02012">
    <property type="entry name" value="TPP_TK"/>
    <property type="match status" value="1"/>
</dbReference>
<keyword evidence="14" id="KW-1185">Reference proteome</keyword>
<accession>A0ABU1FPY6</accession>
<comment type="similarity">
    <text evidence="3">Belongs to the transketolase family.</text>
</comment>
<dbReference type="Pfam" id="PF22613">
    <property type="entry name" value="Transketolase_C_1"/>
    <property type="match status" value="1"/>
</dbReference>
<dbReference type="PANTHER" id="PTHR43522:SF2">
    <property type="entry name" value="TRANSKETOLASE 1-RELATED"/>
    <property type="match status" value="1"/>
</dbReference>
<evidence type="ECO:0000256" key="7">
    <source>
        <dbReference type="ARBA" id="ARBA00022723"/>
    </source>
</evidence>
<sequence length="709" mass="76074">MTDTAVNESAVFNDLDKRAVDTLRVLAADAVEKVGSGHPGTAMSLAPAAYLLFQKVMRHDPSDPHWIGRDRFILSPGHTSLTLYLQLFFSGYGLQLDDIKALRTWDSLTPGHPEYGHTDGVEITTGPLGQGLASAVGFAYGQRRLRGLLDAEAAPGESPFDHTVWVIASDGDLQEGVTSEASSLAGHQELGNLVVIWDDNKISIEDDTDIAFTEDVAKRYEAYGWHVQRVDWLKTGDYVEDAAELQRALAEAKAETSKPSLIALRTIIGWPSPKKQNTGGIHGAKLGGEELTALKELLGFDPEQNFQVDDEVLAHAREVSARGAAAHEEWNRSYQSWRENNPEKAALLDRLSAGELPEDWEKTLPEFPAGEDVATRAASGKVINAVAPVLPELWGGSADLAGSNNTLIAGEPSFVPNDRSTDKFEGNPYGRNLHFGIREHAAAAITNGIQLSVPLRTYNGTFLIFSDYQRPAVRLAALMGIGSIFVWTHDSIGLGEDGPTHQPVEQLASLRAIPNLDVVRPADANEVAIAWREILKRNDRPAGIALTRQGVPTYARGAAEATAEEFGSVEGAAQGAYVLAEAVKDGSVVTPDVILIGTGSEVSLAVEAREALAEKGIAARVVSAPCLEWFAEQDADYRESVLPAAVKARVSVEAASPMGWREIVGDAGRIVGLDHFGASADYKTLYREFGITAEAVAAAAEESIHAAAS</sequence>
<dbReference type="PANTHER" id="PTHR43522">
    <property type="entry name" value="TRANSKETOLASE"/>
    <property type="match status" value="1"/>
</dbReference>
<evidence type="ECO:0000259" key="12">
    <source>
        <dbReference type="SMART" id="SM00861"/>
    </source>
</evidence>
<dbReference type="Pfam" id="PF02779">
    <property type="entry name" value="Transket_pyr"/>
    <property type="match status" value="1"/>
</dbReference>
<evidence type="ECO:0000256" key="1">
    <source>
        <dbReference type="ARBA" id="ARBA00001946"/>
    </source>
</evidence>
<dbReference type="EC" id="2.2.1.1" evidence="5 11"/>
<dbReference type="InterPro" id="IPR049557">
    <property type="entry name" value="Transketolase_CS"/>
</dbReference>
<comment type="cofactor">
    <cofactor evidence="2">
        <name>thiamine diphosphate</name>
        <dbReference type="ChEBI" id="CHEBI:58937"/>
    </cofactor>
</comment>
<keyword evidence="7" id="KW-0479">Metal-binding</keyword>
<protein>
    <recommendedName>
        <fullName evidence="5 11">Transketolase</fullName>
        <ecNumber evidence="5 11">2.2.1.1</ecNumber>
    </recommendedName>
</protein>
<keyword evidence="9" id="KW-0786">Thiamine pyrophosphate</keyword>
<dbReference type="NCBIfam" id="TIGR00232">
    <property type="entry name" value="tktlase_bact"/>
    <property type="match status" value="1"/>
</dbReference>
<evidence type="ECO:0000256" key="6">
    <source>
        <dbReference type="ARBA" id="ARBA00022679"/>
    </source>
</evidence>
<dbReference type="InterPro" id="IPR055152">
    <property type="entry name" value="Transketolase-like_C_2"/>
</dbReference>
<dbReference type="EMBL" id="JAVKGT010000001">
    <property type="protein sequence ID" value="MDR5710700.1"/>
    <property type="molecule type" value="Genomic_DNA"/>
</dbReference>
<gene>
    <name evidence="13" type="primary">tkt</name>
    <name evidence="13" type="ORF">RH857_00890</name>
</gene>
<evidence type="ECO:0000256" key="9">
    <source>
        <dbReference type="ARBA" id="ARBA00023052"/>
    </source>
</evidence>
<evidence type="ECO:0000256" key="10">
    <source>
        <dbReference type="ARBA" id="ARBA00049473"/>
    </source>
</evidence>
<dbReference type="InterPro" id="IPR020826">
    <property type="entry name" value="Transketolase_BS"/>
</dbReference>
<comment type="caution">
    <text evidence="13">The sequence shown here is derived from an EMBL/GenBank/DDBJ whole genome shotgun (WGS) entry which is preliminary data.</text>
</comment>
<keyword evidence="8" id="KW-0460">Magnesium</keyword>
<dbReference type="InterPro" id="IPR009014">
    <property type="entry name" value="Transketo_C/PFOR_II"/>
</dbReference>
<comment type="catalytic activity">
    <reaction evidence="10">
        <text>D-sedoheptulose 7-phosphate + D-glyceraldehyde 3-phosphate = aldehydo-D-ribose 5-phosphate + D-xylulose 5-phosphate</text>
        <dbReference type="Rhea" id="RHEA:10508"/>
        <dbReference type="ChEBI" id="CHEBI:57483"/>
        <dbReference type="ChEBI" id="CHEBI:57737"/>
        <dbReference type="ChEBI" id="CHEBI:58273"/>
        <dbReference type="ChEBI" id="CHEBI:59776"/>
        <dbReference type="EC" id="2.2.1.1"/>
    </reaction>
</comment>
<evidence type="ECO:0000256" key="8">
    <source>
        <dbReference type="ARBA" id="ARBA00022842"/>
    </source>
</evidence>
<name>A0ABU1FPY6_9MICC</name>
<proteinExistence type="inferred from homology"/>
<dbReference type="CDD" id="cd07033">
    <property type="entry name" value="TPP_PYR_DXS_TK_like"/>
    <property type="match status" value="1"/>
</dbReference>
<dbReference type="InterPro" id="IPR033247">
    <property type="entry name" value="Transketolase_fam"/>
</dbReference>
<dbReference type="PROSITE" id="PS00801">
    <property type="entry name" value="TRANSKETOLASE_1"/>
    <property type="match status" value="1"/>
</dbReference>
<dbReference type="SUPFAM" id="SSF52922">
    <property type="entry name" value="TK C-terminal domain-like"/>
    <property type="match status" value="1"/>
</dbReference>
<evidence type="ECO:0000256" key="5">
    <source>
        <dbReference type="ARBA" id="ARBA00013152"/>
    </source>
</evidence>
<dbReference type="RefSeq" id="WP_310536090.1">
    <property type="nucleotide sequence ID" value="NZ_BAAAOC010000008.1"/>
</dbReference>
<evidence type="ECO:0000256" key="3">
    <source>
        <dbReference type="ARBA" id="ARBA00007131"/>
    </source>
</evidence>
<dbReference type="InterPro" id="IPR005474">
    <property type="entry name" value="Transketolase_N"/>
</dbReference>
<evidence type="ECO:0000256" key="4">
    <source>
        <dbReference type="ARBA" id="ARBA00011738"/>
    </source>
</evidence>
<dbReference type="InterPro" id="IPR005478">
    <property type="entry name" value="Transketolase_bac-like"/>
</dbReference>
<keyword evidence="6 13" id="KW-0808">Transferase</keyword>
<feature type="domain" description="Transketolase-like pyrimidine-binding" evidence="12">
    <location>
        <begin position="373"/>
        <end position="553"/>
    </location>
</feature>
<dbReference type="Gene3D" id="3.40.50.970">
    <property type="match status" value="2"/>
</dbReference>
<reference evidence="14" key="1">
    <citation type="submission" date="2023-07" db="EMBL/GenBank/DDBJ databases">
        <title>Description of three actinobacteria isolated from air of manufacturing shop in a pharmaceutical factory.</title>
        <authorList>
            <person name="Zhang D.-F."/>
        </authorList>
    </citation>
    <scope>NUCLEOTIDE SEQUENCE [LARGE SCALE GENOMIC DNA]</scope>
    <source>
        <strain evidence="14">CCTCC AB 207010</strain>
    </source>
</reference>
<organism evidence="13 14">
    <name type="scientific">Nesterenkonia flava</name>
    <dbReference type="NCBI Taxonomy" id="469799"/>
    <lineage>
        <taxon>Bacteria</taxon>
        <taxon>Bacillati</taxon>
        <taxon>Actinomycetota</taxon>
        <taxon>Actinomycetes</taxon>
        <taxon>Micrococcales</taxon>
        <taxon>Micrococcaceae</taxon>
        <taxon>Nesterenkonia</taxon>
    </lineage>
</organism>
<comment type="cofactor">
    <cofactor evidence="1">
        <name>Mg(2+)</name>
        <dbReference type="ChEBI" id="CHEBI:18420"/>
    </cofactor>
</comment>
<dbReference type="PROSITE" id="PS00802">
    <property type="entry name" value="TRANSKETOLASE_2"/>
    <property type="match status" value="1"/>
</dbReference>
<dbReference type="InterPro" id="IPR005475">
    <property type="entry name" value="Transketolase-like_Pyr-bd"/>
</dbReference>
<dbReference type="InterPro" id="IPR029061">
    <property type="entry name" value="THDP-binding"/>
</dbReference>
<dbReference type="SMART" id="SM00861">
    <property type="entry name" value="Transket_pyr"/>
    <property type="match status" value="1"/>
</dbReference>
<dbReference type="Gene3D" id="3.40.50.920">
    <property type="match status" value="1"/>
</dbReference>
<dbReference type="SUPFAM" id="SSF52518">
    <property type="entry name" value="Thiamin diphosphate-binding fold (THDP-binding)"/>
    <property type="match status" value="2"/>
</dbReference>
<dbReference type="Proteomes" id="UP001260872">
    <property type="component" value="Unassembled WGS sequence"/>
</dbReference>
<evidence type="ECO:0000256" key="11">
    <source>
        <dbReference type="NCBIfam" id="TIGR00232"/>
    </source>
</evidence>
<comment type="subunit">
    <text evidence="4">Homodimer.</text>
</comment>
<evidence type="ECO:0000313" key="14">
    <source>
        <dbReference type="Proteomes" id="UP001260872"/>
    </source>
</evidence>
<dbReference type="GO" id="GO:0004802">
    <property type="term" value="F:transketolase activity"/>
    <property type="evidence" value="ECO:0007669"/>
    <property type="project" value="UniProtKB-EC"/>
</dbReference>